<sequence length="392" mass="42887">MTMTSKILDELNKNKDVWIALRQKLHQYPELGFEEHHTSDIVAEKLKSWGYDVHRGFAKTGVVGTLKVGDGQLRMGIRADMDALPIQEQNDKSWISTIPGKFHGCGHDGHTTILLCAAEYLARTKNFNGTLHVIFQPAEELLYGGKVMMDDGLFTHFPCDIIFALHNMPGMKTGEFYFRKGAMMASSDTVHIEIRGVGGHGAIPEKTIDAGLVACYIAIALQSIVSRNVSPQQAAVITVGCIQSGSAPNVINDFALLKLTVRALNPAVRQLLLRRITDLAHAQAASFGATAEIKHVNGSPVLINDATATDFAISVANKFFGSERVHTDTAPLMGSEDFAFMLEQHPRGCYLIVGDGDKPDCSMVHSPDYIFDDSIIAPAAAYWCHLTESYLK</sequence>
<feature type="binding site" evidence="2">
    <location>
        <position position="140"/>
    </location>
    <ligand>
        <name>Mn(2+)</name>
        <dbReference type="ChEBI" id="CHEBI:29035"/>
        <label>2</label>
    </ligand>
</feature>
<dbReference type="EMBL" id="QRAP01000013">
    <property type="protein sequence ID" value="RDK84594.1"/>
    <property type="molecule type" value="Genomic_DNA"/>
</dbReference>
<dbReference type="Pfam" id="PF07687">
    <property type="entry name" value="M20_dimer"/>
    <property type="match status" value="1"/>
</dbReference>
<dbReference type="AlphaFoldDB" id="A0A370Q894"/>
<dbReference type="SUPFAM" id="SSF55031">
    <property type="entry name" value="Bacterial exopeptidase dimerisation domain"/>
    <property type="match status" value="1"/>
</dbReference>
<dbReference type="Gene3D" id="3.30.70.360">
    <property type="match status" value="1"/>
</dbReference>
<dbReference type="GO" id="GO:0019877">
    <property type="term" value="P:diaminopimelate biosynthetic process"/>
    <property type="evidence" value="ECO:0007669"/>
    <property type="project" value="UniProtKB-ARBA"/>
</dbReference>
<dbReference type="PANTHER" id="PTHR11014:SF63">
    <property type="entry name" value="METALLOPEPTIDASE, PUTATIVE (AFU_ORTHOLOGUE AFUA_6G09600)-RELATED"/>
    <property type="match status" value="1"/>
</dbReference>
<dbReference type="SUPFAM" id="SSF53187">
    <property type="entry name" value="Zn-dependent exopeptidases"/>
    <property type="match status" value="1"/>
</dbReference>
<feature type="domain" description="Peptidase M20 dimerisation" evidence="3">
    <location>
        <begin position="188"/>
        <end position="283"/>
    </location>
</feature>
<evidence type="ECO:0000256" key="1">
    <source>
        <dbReference type="ARBA" id="ARBA00022801"/>
    </source>
</evidence>
<dbReference type="NCBIfam" id="TIGR01891">
    <property type="entry name" value="amidohydrolases"/>
    <property type="match status" value="1"/>
</dbReference>
<reference evidence="4 5" key="1">
    <citation type="submission" date="2018-07" db="EMBL/GenBank/DDBJ databases">
        <title>Genomic Encyclopedia of Type Strains, Phase IV (KMG-IV): sequencing the most valuable type-strain genomes for metagenomic binning, comparative biology and taxonomic classification.</title>
        <authorList>
            <person name="Goeker M."/>
        </authorList>
    </citation>
    <scope>NUCLEOTIDE SEQUENCE [LARGE SCALE GENOMIC DNA]</scope>
    <source>
        <strain evidence="4 5">DSM 103736</strain>
    </source>
</reference>
<dbReference type="InterPro" id="IPR017439">
    <property type="entry name" value="Amidohydrolase"/>
</dbReference>
<evidence type="ECO:0000313" key="4">
    <source>
        <dbReference type="EMBL" id="RDK84594.1"/>
    </source>
</evidence>
<dbReference type="PANTHER" id="PTHR11014">
    <property type="entry name" value="PEPTIDASE M20 FAMILY MEMBER"/>
    <property type="match status" value="1"/>
</dbReference>
<dbReference type="GO" id="GO:0050118">
    <property type="term" value="F:N-acetyldiaminopimelate deacetylase activity"/>
    <property type="evidence" value="ECO:0007669"/>
    <property type="project" value="UniProtKB-ARBA"/>
</dbReference>
<keyword evidence="2" id="KW-0479">Metal-binding</keyword>
<keyword evidence="5" id="KW-1185">Reference proteome</keyword>
<evidence type="ECO:0000256" key="2">
    <source>
        <dbReference type="PIRSR" id="PIRSR005962-1"/>
    </source>
</evidence>
<name>A0A370Q894_9GAMM</name>
<dbReference type="Gene3D" id="3.40.630.10">
    <property type="entry name" value="Zn peptidases"/>
    <property type="match status" value="1"/>
</dbReference>
<gene>
    <name evidence="4" type="ORF">C8D90_11373</name>
</gene>
<keyword evidence="2" id="KW-0464">Manganese</keyword>
<dbReference type="GO" id="GO:0046872">
    <property type="term" value="F:metal ion binding"/>
    <property type="evidence" value="ECO:0007669"/>
    <property type="project" value="UniProtKB-KW"/>
</dbReference>
<keyword evidence="1 4" id="KW-0378">Hydrolase</keyword>
<dbReference type="CDD" id="cd05666">
    <property type="entry name" value="M20_Acy1-like"/>
    <property type="match status" value="1"/>
</dbReference>
<dbReference type="FunFam" id="3.30.70.360:FF:000001">
    <property type="entry name" value="N-acetyldiaminopimelate deacetylase"/>
    <property type="match status" value="1"/>
</dbReference>
<evidence type="ECO:0000313" key="5">
    <source>
        <dbReference type="Proteomes" id="UP000254848"/>
    </source>
</evidence>
<feature type="binding site" evidence="2">
    <location>
        <position position="107"/>
    </location>
    <ligand>
        <name>Mn(2+)</name>
        <dbReference type="ChEBI" id="CHEBI:29035"/>
        <label>2</label>
    </ligand>
</feature>
<proteinExistence type="predicted"/>
<feature type="binding site" evidence="2">
    <location>
        <position position="105"/>
    </location>
    <ligand>
        <name>Mn(2+)</name>
        <dbReference type="ChEBI" id="CHEBI:29035"/>
        <label>2</label>
    </ligand>
</feature>
<comment type="caution">
    <text evidence="4">The sequence shown here is derived from an EMBL/GenBank/DDBJ whole genome shotgun (WGS) entry which is preliminary data.</text>
</comment>
<organism evidence="4 5">
    <name type="scientific">Enterobacillus tribolii</name>
    <dbReference type="NCBI Taxonomy" id="1487935"/>
    <lineage>
        <taxon>Bacteria</taxon>
        <taxon>Pseudomonadati</taxon>
        <taxon>Pseudomonadota</taxon>
        <taxon>Gammaproteobacteria</taxon>
        <taxon>Enterobacterales</taxon>
        <taxon>Hafniaceae</taxon>
        <taxon>Enterobacillus</taxon>
    </lineage>
</organism>
<protein>
    <submittedName>
        <fullName evidence="4">Hippurate hydrolase</fullName>
    </submittedName>
</protein>
<feature type="binding site" evidence="2">
    <location>
        <position position="166"/>
    </location>
    <ligand>
        <name>Mn(2+)</name>
        <dbReference type="ChEBI" id="CHEBI:29035"/>
        <label>2</label>
    </ligand>
</feature>
<accession>A0A370Q894</accession>
<dbReference type="PIRSF" id="PIRSF005962">
    <property type="entry name" value="Pept_M20D_amidohydro"/>
    <property type="match status" value="1"/>
</dbReference>
<feature type="binding site" evidence="2">
    <location>
        <position position="365"/>
    </location>
    <ligand>
        <name>Mn(2+)</name>
        <dbReference type="ChEBI" id="CHEBI:29035"/>
        <label>2</label>
    </ligand>
</feature>
<dbReference type="Proteomes" id="UP000254848">
    <property type="component" value="Unassembled WGS sequence"/>
</dbReference>
<dbReference type="InterPro" id="IPR036264">
    <property type="entry name" value="Bact_exopeptidase_dim_dom"/>
</dbReference>
<dbReference type="InterPro" id="IPR011650">
    <property type="entry name" value="Peptidase_M20_dimer"/>
</dbReference>
<dbReference type="InterPro" id="IPR002933">
    <property type="entry name" value="Peptidase_M20"/>
</dbReference>
<comment type="cofactor">
    <cofactor evidence="2">
        <name>Mn(2+)</name>
        <dbReference type="ChEBI" id="CHEBI:29035"/>
    </cofactor>
    <text evidence="2">The Mn(2+) ion enhances activity.</text>
</comment>
<dbReference type="Pfam" id="PF01546">
    <property type="entry name" value="Peptidase_M20"/>
    <property type="match status" value="1"/>
</dbReference>
<evidence type="ECO:0000259" key="3">
    <source>
        <dbReference type="Pfam" id="PF07687"/>
    </source>
</evidence>